<gene>
    <name evidence="1" type="ORF">NPIL_231751</name>
</gene>
<protein>
    <submittedName>
        <fullName evidence="1">Uncharacterized protein</fullName>
    </submittedName>
</protein>
<accession>A0A8X6MU91</accession>
<proteinExistence type="predicted"/>
<dbReference type="AlphaFoldDB" id="A0A8X6MU91"/>
<organism evidence="1 2">
    <name type="scientific">Nephila pilipes</name>
    <name type="common">Giant wood spider</name>
    <name type="synonym">Nephila maculata</name>
    <dbReference type="NCBI Taxonomy" id="299642"/>
    <lineage>
        <taxon>Eukaryota</taxon>
        <taxon>Metazoa</taxon>
        <taxon>Ecdysozoa</taxon>
        <taxon>Arthropoda</taxon>
        <taxon>Chelicerata</taxon>
        <taxon>Arachnida</taxon>
        <taxon>Araneae</taxon>
        <taxon>Araneomorphae</taxon>
        <taxon>Entelegynae</taxon>
        <taxon>Araneoidea</taxon>
        <taxon>Nephilidae</taxon>
        <taxon>Nephila</taxon>
    </lineage>
</organism>
<reference evidence="1" key="1">
    <citation type="submission" date="2020-08" db="EMBL/GenBank/DDBJ databases">
        <title>Multicomponent nature underlies the extraordinary mechanical properties of spider dragline silk.</title>
        <authorList>
            <person name="Kono N."/>
            <person name="Nakamura H."/>
            <person name="Mori M."/>
            <person name="Yoshida Y."/>
            <person name="Ohtoshi R."/>
            <person name="Malay A.D."/>
            <person name="Moran D.A.P."/>
            <person name="Tomita M."/>
            <person name="Numata K."/>
            <person name="Arakawa K."/>
        </authorList>
    </citation>
    <scope>NUCLEOTIDE SEQUENCE</scope>
</reference>
<evidence type="ECO:0000313" key="2">
    <source>
        <dbReference type="Proteomes" id="UP000887013"/>
    </source>
</evidence>
<name>A0A8X6MU91_NEPPI</name>
<evidence type="ECO:0000313" key="1">
    <source>
        <dbReference type="EMBL" id="GFS78387.1"/>
    </source>
</evidence>
<sequence length="145" mass="16708">MAMVEELQDVALENVARLIYDNASFQKSEVRFESGNWRFTPDEELPIMRRTVSDLAIPEPLQKMVCRRIAGLSVNRLFDMYINSLREEPDSPRSGSAVARCERIRANAKFFGDRCKALLMADELEESVIWKKARLHGILIYKASR</sequence>
<dbReference type="EMBL" id="BMAW01002396">
    <property type="protein sequence ID" value="GFS78387.1"/>
    <property type="molecule type" value="Genomic_DNA"/>
</dbReference>
<dbReference type="Proteomes" id="UP000887013">
    <property type="component" value="Unassembled WGS sequence"/>
</dbReference>
<keyword evidence="2" id="KW-1185">Reference proteome</keyword>
<comment type="caution">
    <text evidence="1">The sequence shown here is derived from an EMBL/GenBank/DDBJ whole genome shotgun (WGS) entry which is preliminary data.</text>
</comment>